<organism evidence="2 3">
    <name type="scientific">Penicillium canescens</name>
    <dbReference type="NCBI Taxonomy" id="5083"/>
    <lineage>
        <taxon>Eukaryota</taxon>
        <taxon>Fungi</taxon>
        <taxon>Dikarya</taxon>
        <taxon>Ascomycota</taxon>
        <taxon>Pezizomycotina</taxon>
        <taxon>Eurotiomycetes</taxon>
        <taxon>Eurotiomycetidae</taxon>
        <taxon>Eurotiales</taxon>
        <taxon>Aspergillaceae</taxon>
        <taxon>Penicillium</taxon>
    </lineage>
</organism>
<dbReference type="SUPFAM" id="SSF53474">
    <property type="entry name" value="alpha/beta-Hydrolases"/>
    <property type="match status" value="1"/>
</dbReference>
<dbReference type="InterPro" id="IPR029058">
    <property type="entry name" value="AB_hydrolase_fold"/>
</dbReference>
<accession>A0AAD6N2E9</accession>
<sequence>MEQNPHQIQPGPMDDPANPMVLFHDAGGTIYPYFRLADLQRPLYGVSNSRSEQGGHWPHGFRQMGVVYAHLVKSIIPSGNIILGGWSLGGSLAMEVASRLMQLPQYTVQGVILIDSVFLSKAVKARAPTNLDEFIAGFKFPPQMPEIVSVQAKQCVLHSYEAQRGWKPPPLSSRPHAVLLRATERINPDTMDVHFLDCARDSNYLGWEECDPSFIVACLDVPGNHFTLFDSPNNEIITRQIQHAISILTERQR</sequence>
<evidence type="ECO:0000259" key="1">
    <source>
        <dbReference type="Pfam" id="PF00975"/>
    </source>
</evidence>
<dbReference type="GO" id="GO:0072330">
    <property type="term" value="P:monocarboxylic acid biosynthetic process"/>
    <property type="evidence" value="ECO:0007669"/>
    <property type="project" value="UniProtKB-ARBA"/>
</dbReference>
<proteinExistence type="predicted"/>
<evidence type="ECO:0000313" key="3">
    <source>
        <dbReference type="Proteomes" id="UP001219568"/>
    </source>
</evidence>
<dbReference type="Gene3D" id="3.40.50.1820">
    <property type="entry name" value="alpha/beta hydrolase"/>
    <property type="match status" value="1"/>
</dbReference>
<gene>
    <name evidence="2" type="ORF">N7460_013144</name>
</gene>
<feature type="domain" description="Thioesterase" evidence="1">
    <location>
        <begin position="19"/>
        <end position="152"/>
    </location>
</feature>
<reference evidence="2" key="2">
    <citation type="submission" date="2023-01" db="EMBL/GenBank/DDBJ databases">
        <authorList>
            <person name="Petersen C."/>
        </authorList>
    </citation>
    <scope>NUCLEOTIDE SEQUENCE</scope>
    <source>
        <strain evidence="2">IBT 15450</strain>
    </source>
</reference>
<keyword evidence="3" id="KW-1185">Reference proteome</keyword>
<dbReference type="EMBL" id="JAQJZL010000016">
    <property type="protein sequence ID" value="KAJ6022749.1"/>
    <property type="molecule type" value="Genomic_DNA"/>
</dbReference>
<dbReference type="Pfam" id="PF00975">
    <property type="entry name" value="Thioesterase"/>
    <property type="match status" value="1"/>
</dbReference>
<name>A0AAD6N2E9_PENCN</name>
<dbReference type="AlphaFoldDB" id="A0AAD6N2E9"/>
<comment type="caution">
    <text evidence="2">The sequence shown here is derived from an EMBL/GenBank/DDBJ whole genome shotgun (WGS) entry which is preliminary data.</text>
</comment>
<protein>
    <recommendedName>
        <fullName evidence="1">Thioesterase domain-containing protein</fullName>
    </recommendedName>
</protein>
<dbReference type="GO" id="GO:0017000">
    <property type="term" value="P:antibiotic biosynthetic process"/>
    <property type="evidence" value="ECO:0007669"/>
    <property type="project" value="UniProtKB-ARBA"/>
</dbReference>
<dbReference type="Proteomes" id="UP001219568">
    <property type="component" value="Unassembled WGS sequence"/>
</dbReference>
<evidence type="ECO:0000313" key="2">
    <source>
        <dbReference type="EMBL" id="KAJ6022749.1"/>
    </source>
</evidence>
<reference evidence="2" key="1">
    <citation type="journal article" date="2023" name="IMA Fungus">
        <title>Comparative genomic study of the Penicillium genus elucidates a diverse pangenome and 15 lateral gene transfer events.</title>
        <authorList>
            <person name="Petersen C."/>
            <person name="Sorensen T."/>
            <person name="Nielsen M.R."/>
            <person name="Sondergaard T.E."/>
            <person name="Sorensen J.L."/>
            <person name="Fitzpatrick D.A."/>
            <person name="Frisvad J.C."/>
            <person name="Nielsen K.L."/>
        </authorList>
    </citation>
    <scope>NUCLEOTIDE SEQUENCE</scope>
    <source>
        <strain evidence="2">IBT 15450</strain>
    </source>
</reference>
<dbReference type="InterPro" id="IPR001031">
    <property type="entry name" value="Thioesterase"/>
</dbReference>